<proteinExistence type="predicted"/>
<sequence length="71" mass="8316">KKIPKKTLPDNPTEDYNLAQDFMFIILRSEKQSQFSNQIAIACRDSQPIKDKLVKYLYCQGYVGYRDSDHT</sequence>
<feature type="non-terminal residue" evidence="1">
    <location>
        <position position="71"/>
    </location>
</feature>
<dbReference type="Proteomes" id="UP000789831">
    <property type="component" value="Unassembled WGS sequence"/>
</dbReference>
<protein>
    <submittedName>
        <fullName evidence="1">4601_t:CDS:1</fullName>
    </submittedName>
</protein>
<dbReference type="AlphaFoldDB" id="A0A9N9HBQ9"/>
<name>A0A9N9HBQ9_9GLOM</name>
<accession>A0A9N9HBQ9</accession>
<keyword evidence="2" id="KW-1185">Reference proteome</keyword>
<comment type="caution">
    <text evidence="1">The sequence shown here is derived from an EMBL/GenBank/DDBJ whole genome shotgun (WGS) entry which is preliminary data.</text>
</comment>
<organism evidence="1 2">
    <name type="scientific">Ambispora gerdemannii</name>
    <dbReference type="NCBI Taxonomy" id="144530"/>
    <lineage>
        <taxon>Eukaryota</taxon>
        <taxon>Fungi</taxon>
        <taxon>Fungi incertae sedis</taxon>
        <taxon>Mucoromycota</taxon>
        <taxon>Glomeromycotina</taxon>
        <taxon>Glomeromycetes</taxon>
        <taxon>Archaeosporales</taxon>
        <taxon>Ambisporaceae</taxon>
        <taxon>Ambispora</taxon>
    </lineage>
</organism>
<evidence type="ECO:0000313" key="1">
    <source>
        <dbReference type="EMBL" id="CAG8661884.1"/>
    </source>
</evidence>
<reference evidence="1" key="1">
    <citation type="submission" date="2021-06" db="EMBL/GenBank/DDBJ databases">
        <authorList>
            <person name="Kallberg Y."/>
            <person name="Tangrot J."/>
            <person name="Rosling A."/>
        </authorList>
    </citation>
    <scope>NUCLEOTIDE SEQUENCE</scope>
    <source>
        <strain evidence="1">MT106</strain>
    </source>
</reference>
<dbReference type="EMBL" id="CAJVPL010006012">
    <property type="protein sequence ID" value="CAG8661884.1"/>
    <property type="molecule type" value="Genomic_DNA"/>
</dbReference>
<evidence type="ECO:0000313" key="2">
    <source>
        <dbReference type="Proteomes" id="UP000789831"/>
    </source>
</evidence>
<gene>
    <name evidence="1" type="ORF">AGERDE_LOCUS11854</name>
</gene>